<organism evidence="4 5">
    <name type="scientific">Candidatus Sulfurimonas marisnigri</name>
    <dbReference type="NCBI Taxonomy" id="2740405"/>
    <lineage>
        <taxon>Bacteria</taxon>
        <taxon>Pseudomonadati</taxon>
        <taxon>Campylobacterota</taxon>
        <taxon>Epsilonproteobacteria</taxon>
        <taxon>Campylobacterales</taxon>
        <taxon>Sulfurimonadaceae</taxon>
        <taxon>Sulfurimonas</taxon>
    </lineage>
</organism>
<dbReference type="InterPro" id="IPR009722">
    <property type="entry name" value="YjiK/CarP"/>
</dbReference>
<keyword evidence="2" id="KW-1003">Cell membrane</keyword>
<dbReference type="AlphaFoldDB" id="A0A7S7M2Y0"/>
<evidence type="ECO:0000256" key="2">
    <source>
        <dbReference type="ARBA" id="ARBA00022475"/>
    </source>
</evidence>
<name>A0A7S7M2Y0_9BACT</name>
<dbReference type="InterPro" id="IPR015943">
    <property type="entry name" value="WD40/YVTN_repeat-like_dom_sf"/>
</dbReference>
<dbReference type="Gene3D" id="2.130.10.10">
    <property type="entry name" value="YVTN repeat-like/Quinoprotein amine dehydrogenase"/>
    <property type="match status" value="1"/>
</dbReference>
<evidence type="ECO:0000256" key="3">
    <source>
        <dbReference type="ARBA" id="ARBA00023136"/>
    </source>
</evidence>
<dbReference type="Proteomes" id="UP000593836">
    <property type="component" value="Chromosome"/>
</dbReference>
<dbReference type="GO" id="GO:0005886">
    <property type="term" value="C:plasma membrane"/>
    <property type="evidence" value="ECO:0007669"/>
    <property type="project" value="UniProtKB-SubCell"/>
</dbReference>
<keyword evidence="3" id="KW-0472">Membrane</keyword>
<sequence length="247" mass="28223">MKMIITLILSLGIFTQIIAKEKVIAKIPEASGICFYTLSKTLFVVNDEGSIYELSKKGKIKREHYLGRFDLEGIACDNEKKLLYLCVEGDDSVLVVDAKSFNIIKEVPIKRKFNGIKVLKKDKKHGLEAIELIDDVLYLSNQSYNIYPKEDSSIVFTIDTLENKKAKITKIFNHGYVDIAALSYYQNILYMISDNDNLLIAYDPINEKTIKTYKLPKSSQEGLCFDDDGKMYIADDRGKIIKMDRVF</sequence>
<dbReference type="EMBL" id="CP054493">
    <property type="protein sequence ID" value="QOY55758.1"/>
    <property type="molecule type" value="Genomic_DNA"/>
</dbReference>
<evidence type="ECO:0000256" key="1">
    <source>
        <dbReference type="ARBA" id="ARBA00004236"/>
    </source>
</evidence>
<accession>A0A7S7M2Y0</accession>
<keyword evidence="5" id="KW-1185">Reference proteome</keyword>
<dbReference type="Pfam" id="PF06977">
    <property type="entry name" value="SdiA-regulated"/>
    <property type="match status" value="1"/>
</dbReference>
<dbReference type="RefSeq" id="WP_194367796.1">
    <property type="nucleotide sequence ID" value="NZ_CP054493.1"/>
</dbReference>
<evidence type="ECO:0000313" key="4">
    <source>
        <dbReference type="EMBL" id="QOY55758.1"/>
    </source>
</evidence>
<proteinExistence type="predicted"/>
<gene>
    <name evidence="4" type="ORF">HUE87_05910</name>
</gene>
<reference evidence="4 5" key="1">
    <citation type="submission" date="2020-05" db="EMBL/GenBank/DDBJ databases">
        <title>Sulfurimonas marisnigri, sp. nov., and Sulfurimonas baltica, sp. nov., manganese oxide reducing chemolithoautotrophs of the class Epsilonproteobacteria isolated from the pelagic redoxclines of the Black and Baltic Seas and emended description of the genus Sulfurimonas.</title>
        <authorList>
            <person name="Henkel J.V."/>
            <person name="Laudan C."/>
            <person name="Werner J."/>
            <person name="Neu T."/>
            <person name="Plewe S."/>
            <person name="Sproer C."/>
            <person name="Bunk B."/>
            <person name="Schulz-Vogt H.N."/>
        </authorList>
    </citation>
    <scope>NUCLEOTIDE SEQUENCE [LARGE SCALE GENOMIC DNA]</scope>
    <source>
        <strain evidence="4 5">SoZ1</strain>
    </source>
</reference>
<comment type="subcellular location">
    <subcellularLocation>
        <location evidence="1">Cell membrane</location>
    </subcellularLocation>
</comment>
<dbReference type="SUPFAM" id="SSF63825">
    <property type="entry name" value="YWTD domain"/>
    <property type="match status" value="1"/>
</dbReference>
<dbReference type="KEGG" id="smas:HUE87_05910"/>
<protein>
    <submittedName>
        <fullName evidence="4">SdiA-regulated domain-containing protein</fullName>
    </submittedName>
</protein>
<evidence type="ECO:0000313" key="5">
    <source>
        <dbReference type="Proteomes" id="UP000593836"/>
    </source>
</evidence>